<dbReference type="EMBL" id="HBHK01005882">
    <property type="protein sequence ID" value="CAD9671266.1"/>
    <property type="molecule type" value="Transcribed_RNA"/>
</dbReference>
<organism evidence="2">
    <name type="scientific">Mucochytrium quahogii</name>
    <dbReference type="NCBI Taxonomy" id="96639"/>
    <lineage>
        <taxon>Eukaryota</taxon>
        <taxon>Sar</taxon>
        <taxon>Stramenopiles</taxon>
        <taxon>Bigyra</taxon>
        <taxon>Labyrinthulomycetes</taxon>
        <taxon>Thraustochytrida</taxon>
        <taxon>Thraustochytriidae</taxon>
        <taxon>Mucochytrium</taxon>
    </lineage>
</organism>
<keyword evidence="1" id="KW-1133">Transmembrane helix</keyword>
<feature type="transmembrane region" description="Helical" evidence="1">
    <location>
        <begin position="119"/>
        <end position="140"/>
    </location>
</feature>
<evidence type="ECO:0000256" key="1">
    <source>
        <dbReference type="SAM" id="Phobius"/>
    </source>
</evidence>
<keyword evidence="1" id="KW-0812">Transmembrane</keyword>
<gene>
    <name evidence="2" type="ORF">QSP1433_LOCUS3487</name>
</gene>
<feature type="transmembrane region" description="Helical" evidence="1">
    <location>
        <begin position="146"/>
        <end position="171"/>
    </location>
</feature>
<name>A0A7S2RHK9_9STRA</name>
<keyword evidence="1" id="KW-0472">Membrane</keyword>
<accession>A0A7S2RHK9</accession>
<proteinExistence type="predicted"/>
<sequence length="188" mass="21325">MISQGEYVGSDQASLAEQLEAEKLRETIALGRDATTPDMFEEALKRFSNREECVQKQMLFDDLLNQTGELTPEEADQEYQVDGEVANSFMGDKRMDQELVRTEELQSKKHELEKYVKKLTIANGVFFLIWFALVVVLIVLSFTENLIGLTLAVLLSVALASFLISLVLIYVRRKKLQDIEALSIVNKC</sequence>
<dbReference type="AlphaFoldDB" id="A0A7S2RHK9"/>
<reference evidence="2" key="1">
    <citation type="submission" date="2021-01" db="EMBL/GenBank/DDBJ databases">
        <authorList>
            <person name="Corre E."/>
            <person name="Pelletier E."/>
            <person name="Niang G."/>
            <person name="Scheremetjew M."/>
            <person name="Finn R."/>
            <person name="Kale V."/>
            <person name="Holt S."/>
            <person name="Cochrane G."/>
            <person name="Meng A."/>
            <person name="Brown T."/>
            <person name="Cohen L."/>
        </authorList>
    </citation>
    <scope>NUCLEOTIDE SEQUENCE</scope>
    <source>
        <strain evidence="2">NY070348D</strain>
    </source>
</reference>
<protein>
    <submittedName>
        <fullName evidence="2">Uncharacterized protein</fullName>
    </submittedName>
</protein>
<evidence type="ECO:0000313" key="2">
    <source>
        <dbReference type="EMBL" id="CAD9671266.1"/>
    </source>
</evidence>